<evidence type="ECO:0000256" key="1">
    <source>
        <dbReference type="SAM" id="Phobius"/>
    </source>
</evidence>
<keyword evidence="1" id="KW-1133">Transmembrane helix</keyword>
<keyword evidence="3" id="KW-1185">Reference proteome</keyword>
<evidence type="ECO:0000313" key="2">
    <source>
        <dbReference type="EMBL" id="KAF2802715.1"/>
    </source>
</evidence>
<name>A0A6A6Y3B2_9PEZI</name>
<accession>A0A6A6Y3B2</accession>
<dbReference type="AlphaFoldDB" id="A0A6A6Y3B2"/>
<feature type="transmembrane region" description="Helical" evidence="1">
    <location>
        <begin position="105"/>
        <end position="125"/>
    </location>
</feature>
<dbReference type="RefSeq" id="XP_033569679.1">
    <property type="nucleotide sequence ID" value="XM_033713225.1"/>
</dbReference>
<proteinExistence type="predicted"/>
<reference evidence="4" key="3">
    <citation type="submission" date="2025-04" db="UniProtKB">
        <authorList>
            <consortium name="RefSeq"/>
        </authorList>
    </citation>
    <scope>IDENTIFICATION</scope>
    <source>
        <strain evidence="4">CBS 304.34</strain>
    </source>
</reference>
<dbReference type="EMBL" id="MU003721">
    <property type="protein sequence ID" value="KAF2802715.1"/>
    <property type="molecule type" value="Genomic_DNA"/>
</dbReference>
<reference evidence="2 4" key="1">
    <citation type="journal article" date="2020" name="Stud. Mycol.">
        <title>101 Dothideomycetes genomes: a test case for predicting lifestyles and emergence of pathogens.</title>
        <authorList>
            <person name="Haridas S."/>
            <person name="Albert R."/>
            <person name="Binder M."/>
            <person name="Bloem J."/>
            <person name="Labutti K."/>
            <person name="Salamov A."/>
            <person name="Andreopoulos B."/>
            <person name="Baker S."/>
            <person name="Barry K."/>
            <person name="Bills G."/>
            <person name="Bluhm B."/>
            <person name="Cannon C."/>
            <person name="Castanera R."/>
            <person name="Culley D."/>
            <person name="Daum C."/>
            <person name="Ezra D."/>
            <person name="Gonzalez J."/>
            <person name="Henrissat B."/>
            <person name="Kuo A."/>
            <person name="Liang C."/>
            <person name="Lipzen A."/>
            <person name="Lutzoni F."/>
            <person name="Magnuson J."/>
            <person name="Mondo S."/>
            <person name="Nolan M."/>
            <person name="Ohm R."/>
            <person name="Pangilinan J."/>
            <person name="Park H.-J."/>
            <person name="Ramirez L."/>
            <person name="Alfaro M."/>
            <person name="Sun H."/>
            <person name="Tritt A."/>
            <person name="Yoshinaga Y."/>
            <person name="Zwiers L.-H."/>
            <person name="Turgeon B."/>
            <person name="Goodwin S."/>
            <person name="Spatafora J."/>
            <person name="Crous P."/>
            <person name="Grigoriev I."/>
        </authorList>
    </citation>
    <scope>NUCLEOTIDE SEQUENCE</scope>
    <source>
        <strain evidence="2 4">CBS 304.34</strain>
    </source>
</reference>
<protein>
    <submittedName>
        <fullName evidence="2 4">Uncharacterized protein</fullName>
    </submittedName>
</protein>
<organism evidence="2">
    <name type="scientific">Mytilinidion resinicola</name>
    <dbReference type="NCBI Taxonomy" id="574789"/>
    <lineage>
        <taxon>Eukaryota</taxon>
        <taxon>Fungi</taxon>
        <taxon>Dikarya</taxon>
        <taxon>Ascomycota</taxon>
        <taxon>Pezizomycotina</taxon>
        <taxon>Dothideomycetes</taxon>
        <taxon>Pleosporomycetidae</taxon>
        <taxon>Mytilinidiales</taxon>
        <taxon>Mytilinidiaceae</taxon>
        <taxon>Mytilinidion</taxon>
    </lineage>
</organism>
<dbReference type="Proteomes" id="UP000504636">
    <property type="component" value="Unplaced"/>
</dbReference>
<reference evidence="4" key="2">
    <citation type="submission" date="2020-04" db="EMBL/GenBank/DDBJ databases">
        <authorList>
            <consortium name="NCBI Genome Project"/>
        </authorList>
    </citation>
    <scope>NUCLEOTIDE SEQUENCE</scope>
    <source>
        <strain evidence="4">CBS 304.34</strain>
    </source>
</reference>
<sequence length="141" mass="15747">MASYSRPQNRAENALVNFAIQSSRRVKLEASITRREKYHASIARLAKHHAFIPSSEYFGEAGTCFVPVPCRRVACLRVGLRVETVKARVFQRPSLGTRAARAITFMRRGLFVVIVVSGVMVRNALGSRMSGGGNHMAEKRW</sequence>
<gene>
    <name evidence="2 4" type="ORF">BDZ99DRAFT_199168</name>
</gene>
<evidence type="ECO:0000313" key="4">
    <source>
        <dbReference type="RefSeq" id="XP_033569679.1"/>
    </source>
</evidence>
<evidence type="ECO:0000313" key="3">
    <source>
        <dbReference type="Proteomes" id="UP000504636"/>
    </source>
</evidence>
<keyword evidence="1" id="KW-0812">Transmembrane</keyword>
<dbReference type="GeneID" id="54454118"/>
<keyword evidence="1" id="KW-0472">Membrane</keyword>